<dbReference type="SUPFAM" id="SSF50978">
    <property type="entry name" value="WD40 repeat-like"/>
    <property type="match status" value="1"/>
</dbReference>
<name>G0UCU4_TRYVY</name>
<evidence type="ECO:0000313" key="2">
    <source>
        <dbReference type="EMBL" id="CCC53654.1"/>
    </source>
</evidence>
<dbReference type="EMBL" id="HE573027">
    <property type="protein sequence ID" value="CCC53654.1"/>
    <property type="molecule type" value="Genomic_DNA"/>
</dbReference>
<dbReference type="AlphaFoldDB" id="G0UCU4"/>
<gene>
    <name evidence="2" type="ORF">TVY486_1111380</name>
</gene>
<protein>
    <recommendedName>
        <fullName evidence="3">Guanine nucleotide-binding protein subunit beta-like protein</fullName>
    </recommendedName>
</protein>
<organism evidence="2">
    <name type="scientific">Trypanosoma vivax (strain Y486)</name>
    <dbReference type="NCBI Taxonomy" id="1055687"/>
    <lineage>
        <taxon>Eukaryota</taxon>
        <taxon>Discoba</taxon>
        <taxon>Euglenozoa</taxon>
        <taxon>Kinetoplastea</taxon>
        <taxon>Metakinetoplastina</taxon>
        <taxon>Trypanosomatida</taxon>
        <taxon>Trypanosomatidae</taxon>
        <taxon>Trypanosoma</taxon>
        <taxon>Duttonella</taxon>
    </lineage>
</organism>
<proteinExistence type="predicted"/>
<feature type="region of interest" description="Disordered" evidence="1">
    <location>
        <begin position="436"/>
        <end position="468"/>
    </location>
</feature>
<evidence type="ECO:0000256" key="1">
    <source>
        <dbReference type="SAM" id="MobiDB-lite"/>
    </source>
</evidence>
<evidence type="ECO:0008006" key="3">
    <source>
        <dbReference type="Google" id="ProtNLM"/>
    </source>
</evidence>
<reference evidence="2" key="1">
    <citation type="journal article" date="2012" name="Proc. Natl. Acad. Sci. U.S.A.">
        <title>Antigenic diversity is generated by distinct evolutionary mechanisms in African trypanosome species.</title>
        <authorList>
            <person name="Jackson A.P."/>
            <person name="Berry A."/>
            <person name="Aslett M."/>
            <person name="Allison H.C."/>
            <person name="Burton P."/>
            <person name="Vavrova-Anderson J."/>
            <person name="Brown R."/>
            <person name="Browne H."/>
            <person name="Corton N."/>
            <person name="Hauser H."/>
            <person name="Gamble J."/>
            <person name="Gilderthorp R."/>
            <person name="Marcello L."/>
            <person name="McQuillan J."/>
            <person name="Otto T.D."/>
            <person name="Quail M.A."/>
            <person name="Sanders M.J."/>
            <person name="van Tonder A."/>
            <person name="Ginger M.L."/>
            <person name="Field M.C."/>
            <person name="Barry J.D."/>
            <person name="Hertz-Fowler C."/>
            <person name="Berriman M."/>
        </authorList>
    </citation>
    <scope>NUCLEOTIDE SEQUENCE</scope>
    <source>
        <strain evidence="2">Y486</strain>
    </source>
</reference>
<accession>G0UCU4</accession>
<dbReference type="InterPro" id="IPR036322">
    <property type="entry name" value="WD40_repeat_dom_sf"/>
</dbReference>
<sequence>MSSPTGEPLIAEVNATGRKRLRETVITRDIRTMFSRAREHAALKCCGPPFVERILSPHLTNWHCGVSGLLTDPTRLCSGADHGARRCVGVLMTPQRRMATTLLHHYKHLDHGGLRTVVQPAVDDIGPTLNSPISSTVVTDVVFDMLEEFAAVCQRRRLTAYSTDGWLGDASAASGSGTPLVTIEARGSTSLGFDFSSAQFISSSLHLIAGYHRASVVDVFDLEQVDEETSAPEQRFTLAGSQAGSSAHSGASAHGSTVGEIVPDKSVYANDVVPINEHVAVAALSSGLSVWLDRRSNRVETCTGAFVPRYTIGERNTHSNLKAPLTSVAFMCRNDPVNIVVGTQTGTVQLWDVRCARNFVATHQTSSSSSVCRIQPSYCPSLRGLVWLNTDGGSLQCLSVGCMEPAGLVVCPHILTNSLLFYDAASLVRCHGPGSRGQILSGGDRAEEGSSASSSLGDDDDDSTHCWHDGRNTEVTRCSTLSPLGSRKKVHKIPLAGVLNYEDRSSVSACSCWSRYSKFIVGNEVGQVQLV</sequence>
<dbReference type="VEuPathDB" id="TriTrypDB:TvY486_1111380"/>